<proteinExistence type="predicted"/>
<protein>
    <submittedName>
        <fullName evidence="1">DUF3263 domain-containing protein</fullName>
    </submittedName>
</protein>
<organism evidence="1 2">
    <name type="scientific">Microbacterium enclense</name>
    <dbReference type="NCBI Taxonomy" id="993073"/>
    <lineage>
        <taxon>Bacteria</taxon>
        <taxon>Bacillati</taxon>
        <taxon>Actinomycetota</taxon>
        <taxon>Actinomycetes</taxon>
        <taxon>Micrococcales</taxon>
        <taxon>Microbacteriaceae</taxon>
        <taxon>Microbacterium</taxon>
    </lineage>
</organism>
<name>A0A443J5G8_9MICO</name>
<gene>
    <name evidence="1" type="ORF">D8Y23_15255</name>
</gene>
<dbReference type="RefSeq" id="WP_128218923.1">
    <property type="nucleotide sequence ID" value="NZ_RBZY01000082.1"/>
</dbReference>
<sequence length="77" mass="8940">MSPTITELLDFEEQCPNDRVGRTRRSARALRSPPARYFQLLHHAFKDPAGLTARPMLVPRLIRRRDTKAQEQRDRAG</sequence>
<dbReference type="InterPro" id="IPR021678">
    <property type="entry name" value="DUF3263"/>
</dbReference>
<dbReference type="AlphaFoldDB" id="A0A443J5G8"/>
<comment type="caution">
    <text evidence="1">The sequence shown here is derived from an EMBL/GenBank/DDBJ whole genome shotgun (WGS) entry which is preliminary data.</text>
</comment>
<dbReference type="EMBL" id="RBZY01000082">
    <property type="protein sequence ID" value="RWR15811.1"/>
    <property type="molecule type" value="Genomic_DNA"/>
</dbReference>
<dbReference type="Pfam" id="PF11662">
    <property type="entry name" value="DUF3263"/>
    <property type="match status" value="1"/>
</dbReference>
<reference evidence="1 2" key="1">
    <citation type="journal article" date="2018" name="Front. Microbiol.">
        <title>Novel Insights Into Bacterial Dimethylsulfoniopropionate Catabolism in the East China Sea.</title>
        <authorList>
            <person name="Liu J."/>
            <person name="Liu J."/>
            <person name="Zhang S.H."/>
            <person name="Liang J."/>
            <person name="Lin H."/>
            <person name="Song D."/>
            <person name="Yang G.P."/>
            <person name="Todd J.D."/>
            <person name="Zhang X.H."/>
        </authorList>
    </citation>
    <scope>NUCLEOTIDE SEQUENCE [LARGE SCALE GENOMIC DNA]</scope>
    <source>
        <strain evidence="1 2">ZYFD042</strain>
    </source>
</reference>
<dbReference type="Proteomes" id="UP000285970">
    <property type="component" value="Unassembled WGS sequence"/>
</dbReference>
<accession>A0A443J5G8</accession>
<evidence type="ECO:0000313" key="1">
    <source>
        <dbReference type="EMBL" id="RWR15811.1"/>
    </source>
</evidence>
<evidence type="ECO:0000313" key="2">
    <source>
        <dbReference type="Proteomes" id="UP000285970"/>
    </source>
</evidence>